<accession>A0ABY7FJQ6</accession>
<dbReference type="EMBL" id="CP111023">
    <property type="protein sequence ID" value="WAR21569.1"/>
    <property type="molecule type" value="Genomic_DNA"/>
</dbReference>
<organism evidence="1 2">
    <name type="scientific">Mya arenaria</name>
    <name type="common">Soft-shell clam</name>
    <dbReference type="NCBI Taxonomy" id="6604"/>
    <lineage>
        <taxon>Eukaryota</taxon>
        <taxon>Metazoa</taxon>
        <taxon>Spiralia</taxon>
        <taxon>Lophotrochozoa</taxon>
        <taxon>Mollusca</taxon>
        <taxon>Bivalvia</taxon>
        <taxon>Autobranchia</taxon>
        <taxon>Heteroconchia</taxon>
        <taxon>Euheterodonta</taxon>
        <taxon>Imparidentia</taxon>
        <taxon>Neoheterodontei</taxon>
        <taxon>Myida</taxon>
        <taxon>Myoidea</taxon>
        <taxon>Myidae</taxon>
        <taxon>Mya</taxon>
    </lineage>
</organism>
<reference evidence="1" key="1">
    <citation type="submission" date="2022-11" db="EMBL/GenBank/DDBJ databases">
        <title>Centuries of genome instability and evolution in soft-shell clam transmissible cancer (bioRxiv).</title>
        <authorList>
            <person name="Hart S.F.M."/>
            <person name="Yonemitsu M.A."/>
            <person name="Giersch R.M."/>
            <person name="Beal B.F."/>
            <person name="Arriagada G."/>
            <person name="Davis B.W."/>
            <person name="Ostrander E.A."/>
            <person name="Goff S.P."/>
            <person name="Metzger M.J."/>
        </authorList>
    </citation>
    <scope>NUCLEOTIDE SEQUENCE</scope>
    <source>
        <strain evidence="1">MELC-2E11</strain>
        <tissue evidence="1">Siphon/mantle</tissue>
    </source>
</reference>
<keyword evidence="2" id="KW-1185">Reference proteome</keyword>
<protein>
    <submittedName>
        <fullName evidence="1">Uncharacterized protein</fullName>
    </submittedName>
</protein>
<proteinExistence type="predicted"/>
<gene>
    <name evidence="1" type="ORF">MAR_015543</name>
</gene>
<feature type="non-terminal residue" evidence="1">
    <location>
        <position position="1"/>
    </location>
</feature>
<evidence type="ECO:0000313" key="1">
    <source>
        <dbReference type="EMBL" id="WAR21569.1"/>
    </source>
</evidence>
<dbReference type="Proteomes" id="UP001164746">
    <property type="component" value="Chromosome 12"/>
</dbReference>
<sequence length="62" mass="6714">MSCIAAVFAIFAPIVGFISRHRIFNQKDIIEHGLFGVISTLGAEAVGYCGLGSKGGYFYRNE</sequence>
<name>A0ABY7FJQ6_MYAAR</name>
<evidence type="ECO:0000313" key="2">
    <source>
        <dbReference type="Proteomes" id="UP001164746"/>
    </source>
</evidence>